<evidence type="ECO:0000313" key="2">
    <source>
        <dbReference type="Proteomes" id="UP001152607"/>
    </source>
</evidence>
<keyword evidence="2" id="KW-1185">Reference proteome</keyword>
<protein>
    <submittedName>
        <fullName evidence="1">Uncharacterized protein</fullName>
    </submittedName>
</protein>
<dbReference type="EMBL" id="CAOQHR010000006">
    <property type="protein sequence ID" value="CAI6336248.1"/>
    <property type="molecule type" value="Genomic_DNA"/>
</dbReference>
<organism evidence="1 2">
    <name type="scientific">Periconia digitata</name>
    <dbReference type="NCBI Taxonomy" id="1303443"/>
    <lineage>
        <taxon>Eukaryota</taxon>
        <taxon>Fungi</taxon>
        <taxon>Dikarya</taxon>
        <taxon>Ascomycota</taxon>
        <taxon>Pezizomycotina</taxon>
        <taxon>Dothideomycetes</taxon>
        <taxon>Pleosporomycetidae</taxon>
        <taxon>Pleosporales</taxon>
        <taxon>Massarineae</taxon>
        <taxon>Periconiaceae</taxon>
        <taxon>Periconia</taxon>
    </lineage>
</organism>
<reference evidence="1" key="1">
    <citation type="submission" date="2023-01" db="EMBL/GenBank/DDBJ databases">
        <authorList>
            <person name="Van Ghelder C."/>
            <person name="Rancurel C."/>
        </authorList>
    </citation>
    <scope>NUCLEOTIDE SEQUENCE</scope>
    <source>
        <strain evidence="1">CNCM I-4278</strain>
    </source>
</reference>
<proteinExistence type="predicted"/>
<gene>
    <name evidence="1" type="ORF">PDIGIT_LOCUS9342</name>
</gene>
<name>A0A9W4UGT9_9PLEO</name>
<accession>A0A9W4UGT9</accession>
<evidence type="ECO:0000313" key="1">
    <source>
        <dbReference type="EMBL" id="CAI6336248.1"/>
    </source>
</evidence>
<dbReference type="Proteomes" id="UP001152607">
    <property type="component" value="Unassembled WGS sequence"/>
</dbReference>
<comment type="caution">
    <text evidence="1">The sequence shown here is derived from an EMBL/GenBank/DDBJ whole genome shotgun (WGS) entry which is preliminary data.</text>
</comment>
<dbReference type="AlphaFoldDB" id="A0A9W4UGT9"/>
<sequence length="49" mass="5503">MIKILIIKRLVHVGEEVYTSLSSLHFSFLFSAQNMSPPLLTLNTALSIQ</sequence>